<reference evidence="2 3" key="1">
    <citation type="submission" date="2018-08" db="EMBL/GenBank/DDBJ databases">
        <title>Fulvimarina sp. 85, whole genome shotgun sequence.</title>
        <authorList>
            <person name="Tuo L."/>
        </authorList>
    </citation>
    <scope>NUCLEOTIDE SEQUENCE [LARGE SCALE GENOMIC DNA]</scope>
    <source>
        <strain evidence="2 3">85</strain>
    </source>
</reference>
<accession>A0A371XAH2</accession>
<feature type="transmembrane region" description="Helical" evidence="1">
    <location>
        <begin position="201"/>
        <end position="221"/>
    </location>
</feature>
<feature type="transmembrane region" description="Helical" evidence="1">
    <location>
        <begin position="297"/>
        <end position="325"/>
    </location>
</feature>
<keyword evidence="1" id="KW-1133">Transmembrane helix</keyword>
<protein>
    <recommendedName>
        <fullName evidence="4">DUF2232 domain-containing protein</fullName>
    </recommendedName>
</protein>
<keyword evidence="3" id="KW-1185">Reference proteome</keyword>
<organism evidence="2 3">
    <name type="scientific">Fulvimarina endophytica</name>
    <dbReference type="NCBI Taxonomy" id="2293836"/>
    <lineage>
        <taxon>Bacteria</taxon>
        <taxon>Pseudomonadati</taxon>
        <taxon>Pseudomonadota</taxon>
        <taxon>Alphaproteobacteria</taxon>
        <taxon>Hyphomicrobiales</taxon>
        <taxon>Aurantimonadaceae</taxon>
        <taxon>Fulvimarina</taxon>
    </lineage>
</organism>
<keyword evidence="1" id="KW-0812">Transmembrane</keyword>
<dbReference type="EMBL" id="QURL01000001">
    <property type="protein sequence ID" value="RFC66192.1"/>
    <property type="molecule type" value="Genomic_DNA"/>
</dbReference>
<gene>
    <name evidence="2" type="ORF">DYI37_01630</name>
</gene>
<feature type="transmembrane region" description="Helical" evidence="1">
    <location>
        <begin position="17"/>
        <end position="34"/>
    </location>
</feature>
<feature type="transmembrane region" description="Helical" evidence="1">
    <location>
        <begin position="139"/>
        <end position="160"/>
    </location>
</feature>
<evidence type="ECO:0000256" key="1">
    <source>
        <dbReference type="SAM" id="Phobius"/>
    </source>
</evidence>
<sequence length="337" mass="35346">MSPNCDPQDSDETMTPVSILIAIGAGLTSALLFAGMATQSAFAVGFALATPVPVAIAGLGWGSAVGFLSAIIAPAIVFTVIGSVPSALTIAGSMTLPMAILAHLATRRMHAVSEVDTGHSPHSLQTAAGDVTWMPIGRILFVLAALAAIACVAIGTLMGYDPAQIEPALREAFFDPNVTLDPAQQVQLENLVSVVVGLVPLIQPTILTLTLVVCLHFAASIVRRSGRLARPKDDLPESTSLPQDALFLFAFALAGTFLSGAAGIIATVFVGAFGTAFALVGLARFHRRTRERPGRGFALFLVYAAVLFLTFPIFIFVVVGIVHVWKHGERIRPARGR</sequence>
<proteinExistence type="predicted"/>
<name>A0A371XAH2_9HYPH</name>
<feature type="transmembrane region" description="Helical" evidence="1">
    <location>
        <begin position="241"/>
        <end position="258"/>
    </location>
</feature>
<evidence type="ECO:0000313" key="2">
    <source>
        <dbReference type="EMBL" id="RFC66192.1"/>
    </source>
</evidence>
<feature type="transmembrane region" description="Helical" evidence="1">
    <location>
        <begin position="67"/>
        <end position="100"/>
    </location>
</feature>
<dbReference type="AlphaFoldDB" id="A0A371XAH2"/>
<evidence type="ECO:0008006" key="4">
    <source>
        <dbReference type="Google" id="ProtNLM"/>
    </source>
</evidence>
<keyword evidence="1" id="KW-0472">Membrane</keyword>
<dbReference type="Proteomes" id="UP000264310">
    <property type="component" value="Unassembled WGS sequence"/>
</dbReference>
<feature type="transmembrane region" description="Helical" evidence="1">
    <location>
        <begin position="41"/>
        <end position="61"/>
    </location>
</feature>
<comment type="caution">
    <text evidence="2">The sequence shown here is derived from an EMBL/GenBank/DDBJ whole genome shotgun (WGS) entry which is preliminary data.</text>
</comment>
<evidence type="ECO:0000313" key="3">
    <source>
        <dbReference type="Proteomes" id="UP000264310"/>
    </source>
</evidence>